<keyword evidence="14 17" id="KW-0413">Isomerase</keyword>
<keyword evidence="4" id="KW-0997">Cell inner membrane</keyword>
<sequence length="633" mass="69028">MLRGMRKASSNWIGKTIMTIVMGVLIVSFGVWGIADVFRGFGRSTLAKIGHTEISTEQFRQTYNDRLQQIGRQFGRPLTPDQARAIGIDRQVLQQTIAEAALDEDARRLGLGQSDADTMKSILEDPNFKGANGQFDPNRFQQLIRQFGFTEQRYLAEQRRVALRREIAGSITAGLEPSKTMLQALNQFQNETRAIDYLKLTAAQAGTIAAPSPADLTTFYDSHKAQFRAPEYRKVSFVVVTPESIAKWTEVSDADAQKLFEERKEKLSTPEKRQILQIVFPNLEEAQAGRAKIASGTSFADLAKERGVKPSDLDLGLNSRADMLDPKVAAAAFALPLNEVSQPVQGQFGTVLLEVTKIEPGKQPEYASVAESLKRDIAQERARKQVQELHDKMEDARGGGASVIEAAKQLGLTAVTVDAIDRSGRGPDGAPVASVPQGLELANAAFNSDPGVDNDAINYQNGYVWYDVLGVTPSRERPLDEVKDKVEAGWRAEQVGEKLSKLATELVQKLQGGAKLAEVAPAGVTVQTATGIKREGADAGLPNTVVDAVFRTAKDGAGQVRGGSDTEWYVYRVTGDTVPPSDFNAPQMQQLKDNLVQRLRDEQVGEYIAWLEKDIGTKVNQEAVAQATGAATN</sequence>
<evidence type="ECO:0000256" key="15">
    <source>
        <dbReference type="SAM" id="Phobius"/>
    </source>
</evidence>
<dbReference type="PANTHER" id="PTHR47529:SF1">
    <property type="entry name" value="PERIPLASMIC CHAPERONE PPID"/>
    <property type="match status" value="1"/>
</dbReference>
<evidence type="ECO:0000256" key="13">
    <source>
        <dbReference type="ARBA" id="ARBA00042775"/>
    </source>
</evidence>
<evidence type="ECO:0000256" key="12">
    <source>
        <dbReference type="ARBA" id="ARBA00040743"/>
    </source>
</evidence>
<dbReference type="InterPro" id="IPR027304">
    <property type="entry name" value="Trigger_fact/SurA_dom_sf"/>
</dbReference>
<feature type="transmembrane region" description="Helical" evidence="15">
    <location>
        <begin position="12"/>
        <end position="35"/>
    </location>
</feature>
<dbReference type="Pfam" id="PF13624">
    <property type="entry name" value="SurA_N_3"/>
    <property type="match status" value="1"/>
</dbReference>
<dbReference type="Pfam" id="PF13145">
    <property type="entry name" value="Rotamase_2"/>
    <property type="match status" value="1"/>
</dbReference>
<name>A0A323UKH0_RHOPL</name>
<evidence type="ECO:0000256" key="3">
    <source>
        <dbReference type="ARBA" id="ARBA00022475"/>
    </source>
</evidence>
<evidence type="ECO:0000256" key="7">
    <source>
        <dbReference type="ARBA" id="ARBA00023136"/>
    </source>
</evidence>
<dbReference type="AlphaFoldDB" id="A0A323UKH0"/>
<evidence type="ECO:0000313" key="18">
    <source>
        <dbReference type="Proteomes" id="UP000248134"/>
    </source>
</evidence>
<evidence type="ECO:0000256" key="6">
    <source>
        <dbReference type="ARBA" id="ARBA00022989"/>
    </source>
</evidence>
<evidence type="ECO:0000256" key="5">
    <source>
        <dbReference type="ARBA" id="ARBA00022692"/>
    </source>
</evidence>
<evidence type="ECO:0000256" key="1">
    <source>
        <dbReference type="ARBA" id="ARBA00004382"/>
    </source>
</evidence>
<evidence type="ECO:0000256" key="8">
    <source>
        <dbReference type="ARBA" id="ARBA00023186"/>
    </source>
</evidence>
<dbReference type="InterPro" id="IPR052029">
    <property type="entry name" value="PpiD_chaperone"/>
</dbReference>
<evidence type="ECO:0000256" key="2">
    <source>
        <dbReference type="ARBA" id="ARBA00018370"/>
    </source>
</evidence>
<keyword evidence="5 15" id="KW-0812">Transmembrane</keyword>
<evidence type="ECO:0000256" key="10">
    <source>
        <dbReference type="ARBA" id="ARBA00031484"/>
    </source>
</evidence>
<keyword evidence="7 15" id="KW-0472">Membrane</keyword>
<evidence type="ECO:0000259" key="16">
    <source>
        <dbReference type="PROSITE" id="PS50198"/>
    </source>
</evidence>
<evidence type="ECO:0000256" key="4">
    <source>
        <dbReference type="ARBA" id="ARBA00022519"/>
    </source>
</evidence>
<dbReference type="EMBL" id="QKQS01000013">
    <property type="protein sequence ID" value="PZA12060.1"/>
    <property type="molecule type" value="Genomic_DNA"/>
</dbReference>
<accession>A0A323UKH0</accession>
<dbReference type="InterPro" id="IPR000297">
    <property type="entry name" value="PPIase_PpiC"/>
</dbReference>
<keyword evidence="14" id="KW-0697">Rotamase</keyword>
<feature type="domain" description="PpiC" evidence="16">
    <location>
        <begin position="270"/>
        <end position="357"/>
    </location>
</feature>
<dbReference type="InterPro" id="IPR046357">
    <property type="entry name" value="PPIase_dom_sf"/>
</dbReference>
<comment type="subcellular location">
    <subcellularLocation>
        <location evidence="1">Cell inner membrane</location>
        <topology evidence="1">Single-pass type II membrane protein</topology>
        <orientation evidence="1">Periplasmic side</orientation>
    </subcellularLocation>
</comment>
<dbReference type="Gene3D" id="3.10.50.40">
    <property type="match status" value="1"/>
</dbReference>
<evidence type="ECO:0000313" key="17">
    <source>
        <dbReference type="EMBL" id="PZA12060.1"/>
    </source>
</evidence>
<dbReference type="GO" id="GO:0003755">
    <property type="term" value="F:peptidyl-prolyl cis-trans isomerase activity"/>
    <property type="evidence" value="ECO:0007669"/>
    <property type="project" value="UniProtKB-KW"/>
</dbReference>
<organism evidence="17 18">
    <name type="scientific">Rhodopseudomonas palustris</name>
    <dbReference type="NCBI Taxonomy" id="1076"/>
    <lineage>
        <taxon>Bacteria</taxon>
        <taxon>Pseudomonadati</taxon>
        <taxon>Pseudomonadota</taxon>
        <taxon>Alphaproteobacteria</taxon>
        <taxon>Hyphomicrobiales</taxon>
        <taxon>Nitrobacteraceae</taxon>
        <taxon>Rhodopseudomonas</taxon>
    </lineage>
</organism>
<dbReference type="GO" id="GO:0005886">
    <property type="term" value="C:plasma membrane"/>
    <property type="evidence" value="ECO:0007669"/>
    <property type="project" value="UniProtKB-SubCell"/>
</dbReference>
<comment type="caution">
    <text evidence="17">The sequence shown here is derived from an EMBL/GenBank/DDBJ whole genome shotgun (WGS) entry which is preliminary data.</text>
</comment>
<gene>
    <name evidence="17" type="ORF">DNX69_08525</name>
</gene>
<keyword evidence="6 15" id="KW-1133">Transmembrane helix</keyword>
<evidence type="ECO:0000256" key="9">
    <source>
        <dbReference type="ARBA" id="ARBA00030642"/>
    </source>
</evidence>
<evidence type="ECO:0000256" key="14">
    <source>
        <dbReference type="PROSITE-ProRule" id="PRU00278"/>
    </source>
</evidence>
<evidence type="ECO:0000256" key="11">
    <source>
        <dbReference type="ARBA" id="ARBA00038408"/>
    </source>
</evidence>
<dbReference type="PANTHER" id="PTHR47529">
    <property type="entry name" value="PEPTIDYL-PROLYL CIS-TRANS ISOMERASE D"/>
    <property type="match status" value="1"/>
</dbReference>
<proteinExistence type="inferred from homology"/>
<protein>
    <recommendedName>
        <fullName evidence="2">Parvulin-like PPIase</fullName>
    </recommendedName>
    <alternativeName>
        <fullName evidence="9">Peptidyl-prolyl cis-trans isomerase plp</fullName>
    </alternativeName>
    <alternativeName>
        <fullName evidence="12">Periplasmic chaperone PpiD</fullName>
    </alternativeName>
    <alternativeName>
        <fullName evidence="13">Periplasmic folding chaperone</fullName>
    </alternativeName>
    <alternativeName>
        <fullName evidence="10">Rotamase plp</fullName>
    </alternativeName>
</protein>
<dbReference type="RefSeq" id="WP_110785581.1">
    <property type="nucleotide sequence ID" value="NZ_QKQS01000013.1"/>
</dbReference>
<dbReference type="PROSITE" id="PS50198">
    <property type="entry name" value="PPIC_PPIASE_2"/>
    <property type="match status" value="1"/>
</dbReference>
<reference evidence="17 18" key="1">
    <citation type="submission" date="2018-06" db="EMBL/GenBank/DDBJ databases">
        <title>Draft Whole-Genome Sequence of the purple photosynthetic bacterium Rhodospeudomonas palustris XCP.</title>
        <authorList>
            <person name="Rayyan A."/>
            <person name="Meyer T.E."/>
            <person name="Kyndt J.A."/>
        </authorList>
    </citation>
    <scope>NUCLEOTIDE SEQUENCE [LARGE SCALE GENOMIC DNA]</scope>
    <source>
        <strain evidence="17 18">XCP</strain>
    </source>
</reference>
<dbReference type="SUPFAM" id="SSF54534">
    <property type="entry name" value="FKBP-like"/>
    <property type="match status" value="1"/>
</dbReference>
<dbReference type="SUPFAM" id="SSF109998">
    <property type="entry name" value="Triger factor/SurA peptide-binding domain-like"/>
    <property type="match status" value="1"/>
</dbReference>
<keyword evidence="8" id="KW-0143">Chaperone</keyword>
<comment type="similarity">
    <text evidence="11">Belongs to the PpiD chaperone family.</text>
</comment>
<dbReference type="Proteomes" id="UP000248134">
    <property type="component" value="Unassembled WGS sequence"/>
</dbReference>
<dbReference type="OrthoDB" id="9768393at2"/>
<keyword evidence="3" id="KW-1003">Cell membrane</keyword>